<dbReference type="STRING" id="156980.SAMN04489745_0973"/>
<dbReference type="InterPro" id="IPR003445">
    <property type="entry name" value="Cat_transpt"/>
</dbReference>
<feature type="transmembrane region" description="Helical" evidence="9">
    <location>
        <begin position="483"/>
        <end position="506"/>
    </location>
</feature>
<keyword evidence="7 9" id="KW-0472">Membrane</keyword>
<keyword evidence="6" id="KW-0406">Ion transport</keyword>
<keyword evidence="2" id="KW-0813">Transport</keyword>
<dbReference type="GO" id="GO:0008324">
    <property type="term" value="F:monoatomic cation transmembrane transporter activity"/>
    <property type="evidence" value="ECO:0007669"/>
    <property type="project" value="InterPro"/>
</dbReference>
<sequence length="523" mass="55335">MPTSGPHHQPPRPSRAEAAPTPGGRATGKARRGVAAATPGGRTVRGDQGMDAPFAEPLTGWQPPQESGRFGAFTAVRDFVDRLANSSPARLALVAFTSVILLFTFLLSLPMASSSGQVTPLHQALFTAVSAVCVTGLTVVSTAAHWTFFGQLVIMIGIFVGGLGTLTLASLLALMVSKKLGVRGKLIAQEAMNNAGRLGEVGTLLRVVIMTSMVIEGALALALIPRFWTLGESFWTGIWHGVFYSISAFNNAGFTPHSDGIVPYETDLWILIPLMLGVFLGSLGFPVVMVLQQNGLNWRKWNLHTKLTIQVSLILLVVGSLLWALMEWDNPRTIGSMGVGDKIIHSVFASVMTRSGGFNLVDQNHLDSTTMLLTDALMFAGGGSASTAGGIKVTTIAVMFLAIRAEARGDADVKVYGRTIPQGTMRVAISVIVMGATFVSVAAFSLLAISGASLDRVLFETISAFATVGLSTNLSAELPPSGVYVLSALMFAGRVGTVTLAAALAIRQRSQLYHFPEERPIIG</sequence>
<evidence type="ECO:0000256" key="7">
    <source>
        <dbReference type="ARBA" id="ARBA00023136"/>
    </source>
</evidence>
<feature type="transmembrane region" description="Helical" evidence="9">
    <location>
        <begin position="204"/>
        <end position="224"/>
    </location>
</feature>
<name>A0A1H4LE17_9MICC</name>
<feature type="transmembrane region" description="Helical" evidence="9">
    <location>
        <begin position="91"/>
        <end position="112"/>
    </location>
</feature>
<evidence type="ECO:0000313" key="11">
    <source>
        <dbReference type="Proteomes" id="UP000182652"/>
    </source>
</evidence>
<dbReference type="PANTHER" id="PTHR32024">
    <property type="entry name" value="TRK SYSTEM POTASSIUM UPTAKE PROTEIN TRKG-RELATED"/>
    <property type="match status" value="1"/>
</dbReference>
<keyword evidence="4 9" id="KW-0812">Transmembrane</keyword>
<evidence type="ECO:0000256" key="5">
    <source>
        <dbReference type="ARBA" id="ARBA00022989"/>
    </source>
</evidence>
<dbReference type="EMBL" id="FNSN01000003">
    <property type="protein sequence ID" value="SEB68933.1"/>
    <property type="molecule type" value="Genomic_DNA"/>
</dbReference>
<proteinExistence type="predicted"/>
<feature type="transmembrane region" description="Helical" evidence="9">
    <location>
        <begin position="124"/>
        <end position="146"/>
    </location>
</feature>
<evidence type="ECO:0000256" key="6">
    <source>
        <dbReference type="ARBA" id="ARBA00023065"/>
    </source>
</evidence>
<feature type="transmembrane region" description="Helical" evidence="9">
    <location>
        <begin position="152"/>
        <end position="176"/>
    </location>
</feature>
<reference evidence="10 11" key="1">
    <citation type="submission" date="2016-10" db="EMBL/GenBank/DDBJ databases">
        <authorList>
            <person name="de Groot N.N."/>
        </authorList>
    </citation>
    <scope>NUCLEOTIDE SEQUENCE [LARGE SCALE GENOMIC DNA]</scope>
    <source>
        <strain evidence="10 11">DSM 10495</strain>
    </source>
</reference>
<evidence type="ECO:0000256" key="4">
    <source>
        <dbReference type="ARBA" id="ARBA00022692"/>
    </source>
</evidence>
<feature type="region of interest" description="Disordered" evidence="8">
    <location>
        <begin position="1"/>
        <end position="65"/>
    </location>
</feature>
<feature type="transmembrane region" description="Helical" evidence="9">
    <location>
        <begin position="424"/>
        <end position="449"/>
    </location>
</feature>
<dbReference type="Proteomes" id="UP000182652">
    <property type="component" value="Unassembled WGS sequence"/>
</dbReference>
<evidence type="ECO:0000256" key="8">
    <source>
        <dbReference type="SAM" id="MobiDB-lite"/>
    </source>
</evidence>
<feature type="transmembrane region" description="Helical" evidence="9">
    <location>
        <begin position="303"/>
        <end position="326"/>
    </location>
</feature>
<organism evidence="10 11">
    <name type="scientific">Arthrobacter woluwensis</name>
    <dbReference type="NCBI Taxonomy" id="156980"/>
    <lineage>
        <taxon>Bacteria</taxon>
        <taxon>Bacillati</taxon>
        <taxon>Actinomycetota</taxon>
        <taxon>Actinomycetes</taxon>
        <taxon>Micrococcales</taxon>
        <taxon>Micrococcaceae</taxon>
        <taxon>Arthrobacter</taxon>
    </lineage>
</organism>
<feature type="transmembrane region" description="Helical" evidence="9">
    <location>
        <begin position="268"/>
        <end position="291"/>
    </location>
</feature>
<keyword evidence="5 9" id="KW-1133">Transmembrane helix</keyword>
<dbReference type="AlphaFoldDB" id="A0A1H4LE17"/>
<keyword evidence="11" id="KW-1185">Reference proteome</keyword>
<protein>
    <submittedName>
        <fullName evidence="10">Potassium uptake protein, TrkH family</fullName>
    </submittedName>
</protein>
<dbReference type="GO" id="GO:0005886">
    <property type="term" value="C:plasma membrane"/>
    <property type="evidence" value="ECO:0007669"/>
    <property type="project" value="UniProtKB-SubCell"/>
</dbReference>
<feature type="transmembrane region" description="Helical" evidence="9">
    <location>
        <begin position="376"/>
        <end position="403"/>
    </location>
</feature>
<keyword evidence="3" id="KW-1003">Cell membrane</keyword>
<evidence type="ECO:0000313" key="10">
    <source>
        <dbReference type="EMBL" id="SEB68933.1"/>
    </source>
</evidence>
<gene>
    <name evidence="10" type="ORF">SAMN04489745_0973</name>
</gene>
<evidence type="ECO:0000256" key="2">
    <source>
        <dbReference type="ARBA" id="ARBA00022448"/>
    </source>
</evidence>
<evidence type="ECO:0000256" key="9">
    <source>
        <dbReference type="SAM" id="Phobius"/>
    </source>
</evidence>
<dbReference type="PANTHER" id="PTHR32024:SF1">
    <property type="entry name" value="KTR SYSTEM POTASSIUM UPTAKE PROTEIN B"/>
    <property type="match status" value="1"/>
</dbReference>
<comment type="subcellular location">
    <subcellularLocation>
        <location evidence="1">Cell membrane</location>
        <topology evidence="1">Multi-pass membrane protein</topology>
    </subcellularLocation>
</comment>
<evidence type="ECO:0000256" key="1">
    <source>
        <dbReference type="ARBA" id="ARBA00004651"/>
    </source>
</evidence>
<evidence type="ECO:0000256" key="3">
    <source>
        <dbReference type="ARBA" id="ARBA00022475"/>
    </source>
</evidence>
<accession>A0A1H4LE17</accession>
<dbReference type="Pfam" id="PF02386">
    <property type="entry name" value="TrkH"/>
    <property type="match status" value="1"/>
</dbReference>
<dbReference type="GO" id="GO:0030001">
    <property type="term" value="P:metal ion transport"/>
    <property type="evidence" value="ECO:0007669"/>
    <property type="project" value="UniProtKB-ARBA"/>
</dbReference>